<evidence type="ECO:0000256" key="10">
    <source>
        <dbReference type="ARBA" id="ARBA00022741"/>
    </source>
</evidence>
<reference evidence="21" key="1">
    <citation type="journal article" date="2019" name="Int. J. Syst. Evol. Microbiol.">
        <title>The Global Catalogue of Microorganisms (GCM) 10K type strain sequencing project: providing services to taxonomists for standard genome sequencing and annotation.</title>
        <authorList>
            <consortium name="The Broad Institute Genomics Platform"/>
            <consortium name="The Broad Institute Genome Sequencing Center for Infectious Disease"/>
            <person name="Wu L."/>
            <person name="Ma J."/>
        </authorList>
    </citation>
    <scope>NUCLEOTIDE SEQUENCE [LARGE SCALE GENOMIC DNA]</scope>
    <source>
        <strain evidence="21">JCM 17459</strain>
    </source>
</reference>
<feature type="compositionally biased region" description="Acidic residues" evidence="17">
    <location>
        <begin position="521"/>
        <end position="532"/>
    </location>
</feature>
<evidence type="ECO:0000256" key="11">
    <source>
        <dbReference type="ARBA" id="ARBA00022777"/>
    </source>
</evidence>
<gene>
    <name evidence="20" type="ORF">GCM10022262_13210</name>
</gene>
<dbReference type="Gene3D" id="3.40.50.300">
    <property type="entry name" value="P-loop containing nucleotide triphosphate hydrolases"/>
    <property type="match status" value="1"/>
</dbReference>
<comment type="similarity">
    <text evidence="2">Belongs to the CpsC/CapA family.</text>
</comment>
<evidence type="ECO:0000256" key="14">
    <source>
        <dbReference type="ARBA" id="ARBA00023136"/>
    </source>
</evidence>
<proteinExistence type="inferred from homology"/>
<comment type="catalytic activity">
    <reaction evidence="16">
        <text>L-tyrosyl-[protein] + ATP = O-phospho-L-tyrosyl-[protein] + ADP + H(+)</text>
        <dbReference type="Rhea" id="RHEA:10596"/>
        <dbReference type="Rhea" id="RHEA-COMP:10136"/>
        <dbReference type="Rhea" id="RHEA-COMP:20101"/>
        <dbReference type="ChEBI" id="CHEBI:15378"/>
        <dbReference type="ChEBI" id="CHEBI:30616"/>
        <dbReference type="ChEBI" id="CHEBI:46858"/>
        <dbReference type="ChEBI" id="CHEBI:61978"/>
        <dbReference type="ChEBI" id="CHEBI:456216"/>
        <dbReference type="EC" id="2.7.10.2"/>
    </reaction>
</comment>
<dbReference type="InterPro" id="IPR025669">
    <property type="entry name" value="AAA_dom"/>
</dbReference>
<evidence type="ECO:0000256" key="13">
    <source>
        <dbReference type="ARBA" id="ARBA00022989"/>
    </source>
</evidence>
<feature type="domain" description="Polysaccharide chain length determinant N-terminal" evidence="18">
    <location>
        <begin position="2"/>
        <end position="89"/>
    </location>
</feature>
<feature type="compositionally biased region" description="Low complexity" evidence="17">
    <location>
        <begin position="489"/>
        <end position="520"/>
    </location>
</feature>
<dbReference type="PANTHER" id="PTHR32309:SF13">
    <property type="entry name" value="FERRIC ENTEROBACTIN TRANSPORT PROTEIN FEPE"/>
    <property type="match status" value="1"/>
</dbReference>
<evidence type="ECO:0000259" key="19">
    <source>
        <dbReference type="Pfam" id="PF13614"/>
    </source>
</evidence>
<evidence type="ECO:0000256" key="9">
    <source>
        <dbReference type="ARBA" id="ARBA00022692"/>
    </source>
</evidence>
<sequence length="580" mass="59524">MELNGILRVLRKRWTSVLVTLAVAVLLAVVVTALMPARYTATAKMFFSARSGQSITELNEGTTFAASQMSSLADIATSPLVLEPVIEDLHLSTTPPELAESLSITVPEGTAILQIAAISPTAEGAAELVNAVAGELSDAADGLFPAAEDGAEAVRATIHTPGAVPTEPSVPNPPVNLVLGVVLGLLVGVGVAALREARDTRVRGERDLADVTDATVLARLGRAEEGEAPVFMQTDPNGQRAEAVRGLRTNLHFLTATGSTRTIVVTSATAGEGKTTTAVNLAVALADTGTSVLLVDADMRRPAVARTLGLEGRAGLSTLLIGQAGLEDLAQRWGDRPLDVLPAGQVPPNPSELLSSVPMADLLAEAAGRYDVVIVDSPPVLAVTDATVLSTLAGGTLMVVATGRHRKTELREALDRLDHVGARVLGLVLNRAEVGKEDTRRYEEYVEDGAAARGGAGAGWGAIDPALAGSDAVPVLGDAGPSRRGARNAPAVVPPSSAVPGPTAGGEVPPAVADTAATPGDPDDEWWADADAEFMSAEELSAPDRSPDRDVDGAAPDVGRPAASNGTRPGESRRPAPWGA</sequence>
<evidence type="ECO:0000256" key="16">
    <source>
        <dbReference type="ARBA" id="ARBA00051245"/>
    </source>
</evidence>
<evidence type="ECO:0000313" key="20">
    <source>
        <dbReference type="EMBL" id="GAA4286962.1"/>
    </source>
</evidence>
<dbReference type="EC" id="2.7.10.2" evidence="5"/>
<dbReference type="InterPro" id="IPR005702">
    <property type="entry name" value="Wzc-like_C"/>
</dbReference>
<comment type="caution">
    <text evidence="20">The sequence shown here is derived from an EMBL/GenBank/DDBJ whole genome shotgun (WGS) entry which is preliminary data.</text>
</comment>
<evidence type="ECO:0000256" key="8">
    <source>
        <dbReference type="ARBA" id="ARBA00022679"/>
    </source>
</evidence>
<evidence type="ECO:0000259" key="18">
    <source>
        <dbReference type="Pfam" id="PF02706"/>
    </source>
</evidence>
<comment type="similarity">
    <text evidence="3">Belongs to the CpsD/CapB family.</text>
</comment>
<evidence type="ECO:0000256" key="3">
    <source>
        <dbReference type="ARBA" id="ARBA00007316"/>
    </source>
</evidence>
<organism evidence="20 21">
    <name type="scientific">Georgenia daeguensis</name>
    <dbReference type="NCBI Taxonomy" id="908355"/>
    <lineage>
        <taxon>Bacteria</taxon>
        <taxon>Bacillati</taxon>
        <taxon>Actinomycetota</taxon>
        <taxon>Actinomycetes</taxon>
        <taxon>Micrococcales</taxon>
        <taxon>Bogoriellaceae</taxon>
        <taxon>Georgenia</taxon>
    </lineage>
</organism>
<evidence type="ECO:0000256" key="17">
    <source>
        <dbReference type="SAM" id="MobiDB-lite"/>
    </source>
</evidence>
<evidence type="ECO:0000256" key="4">
    <source>
        <dbReference type="ARBA" id="ARBA00008883"/>
    </source>
</evidence>
<accession>A0ABP8ESR4</accession>
<evidence type="ECO:0000256" key="15">
    <source>
        <dbReference type="ARBA" id="ARBA00023137"/>
    </source>
</evidence>
<keyword evidence="21" id="KW-1185">Reference proteome</keyword>
<dbReference type="Pfam" id="PF02706">
    <property type="entry name" value="Wzz"/>
    <property type="match status" value="1"/>
</dbReference>
<keyword evidence="7" id="KW-0997">Cell inner membrane</keyword>
<name>A0ABP8ESR4_9MICO</name>
<dbReference type="Proteomes" id="UP001499841">
    <property type="component" value="Unassembled WGS sequence"/>
</dbReference>
<dbReference type="SUPFAM" id="SSF52540">
    <property type="entry name" value="P-loop containing nucleoside triphosphate hydrolases"/>
    <property type="match status" value="1"/>
</dbReference>
<dbReference type="EMBL" id="BAABBA010000005">
    <property type="protein sequence ID" value="GAA4286962.1"/>
    <property type="molecule type" value="Genomic_DNA"/>
</dbReference>
<dbReference type="InterPro" id="IPR027417">
    <property type="entry name" value="P-loop_NTPase"/>
</dbReference>
<evidence type="ECO:0000256" key="2">
    <source>
        <dbReference type="ARBA" id="ARBA00006683"/>
    </source>
</evidence>
<keyword evidence="10" id="KW-0547">Nucleotide-binding</keyword>
<keyword evidence="6" id="KW-1003">Cell membrane</keyword>
<feature type="region of interest" description="Disordered" evidence="17">
    <location>
        <begin position="474"/>
        <end position="580"/>
    </location>
</feature>
<keyword evidence="13" id="KW-1133">Transmembrane helix</keyword>
<evidence type="ECO:0000256" key="12">
    <source>
        <dbReference type="ARBA" id="ARBA00022840"/>
    </source>
</evidence>
<dbReference type="Pfam" id="PF13614">
    <property type="entry name" value="AAA_31"/>
    <property type="match status" value="1"/>
</dbReference>
<keyword evidence="9" id="KW-0812">Transmembrane</keyword>
<keyword evidence="12" id="KW-0067">ATP-binding</keyword>
<evidence type="ECO:0000256" key="5">
    <source>
        <dbReference type="ARBA" id="ARBA00011903"/>
    </source>
</evidence>
<evidence type="ECO:0000256" key="7">
    <source>
        <dbReference type="ARBA" id="ARBA00022519"/>
    </source>
</evidence>
<evidence type="ECO:0000256" key="1">
    <source>
        <dbReference type="ARBA" id="ARBA00004429"/>
    </source>
</evidence>
<comment type="subcellular location">
    <subcellularLocation>
        <location evidence="1">Cell inner membrane</location>
        <topology evidence="1">Multi-pass membrane protein</topology>
    </subcellularLocation>
</comment>
<keyword evidence="15" id="KW-0829">Tyrosine-protein kinase</keyword>
<keyword evidence="8" id="KW-0808">Transferase</keyword>
<dbReference type="RefSeq" id="WP_345039063.1">
    <property type="nucleotide sequence ID" value="NZ_BAABBA010000005.1"/>
</dbReference>
<dbReference type="NCBIfam" id="TIGR01007">
    <property type="entry name" value="eps_fam"/>
    <property type="match status" value="1"/>
</dbReference>
<dbReference type="InterPro" id="IPR003856">
    <property type="entry name" value="LPS_length_determ_N"/>
</dbReference>
<keyword evidence="11" id="KW-0418">Kinase</keyword>
<feature type="domain" description="AAA" evidence="19">
    <location>
        <begin position="261"/>
        <end position="390"/>
    </location>
</feature>
<comment type="similarity">
    <text evidence="4">Belongs to the etk/wzc family.</text>
</comment>
<dbReference type="InterPro" id="IPR050445">
    <property type="entry name" value="Bact_polysacc_biosynth/exp"/>
</dbReference>
<dbReference type="PANTHER" id="PTHR32309">
    <property type="entry name" value="TYROSINE-PROTEIN KINASE"/>
    <property type="match status" value="1"/>
</dbReference>
<evidence type="ECO:0000256" key="6">
    <source>
        <dbReference type="ARBA" id="ARBA00022475"/>
    </source>
</evidence>
<dbReference type="CDD" id="cd05387">
    <property type="entry name" value="BY-kinase"/>
    <property type="match status" value="1"/>
</dbReference>
<evidence type="ECO:0000313" key="21">
    <source>
        <dbReference type="Proteomes" id="UP001499841"/>
    </source>
</evidence>
<protein>
    <recommendedName>
        <fullName evidence="5">non-specific protein-tyrosine kinase</fullName>
        <ecNumber evidence="5">2.7.10.2</ecNumber>
    </recommendedName>
</protein>
<keyword evidence="14" id="KW-0472">Membrane</keyword>